<dbReference type="PANTHER" id="PTHR36766:SF3">
    <property type="entry name" value="RPW8 DOMAIN-CONTAINING PROTEIN"/>
    <property type="match status" value="1"/>
</dbReference>
<dbReference type="PRINTS" id="PR00364">
    <property type="entry name" value="DISEASERSIST"/>
</dbReference>
<dbReference type="EMBL" id="JBEDUW010000006">
    <property type="protein sequence ID" value="KAK9924479.1"/>
    <property type="molecule type" value="Genomic_DNA"/>
</dbReference>
<gene>
    <name evidence="5" type="ORF">M0R45_032845</name>
</gene>
<dbReference type="Gene3D" id="1.10.10.10">
    <property type="entry name" value="Winged helix-like DNA-binding domain superfamily/Winged helix DNA-binding domain"/>
    <property type="match status" value="1"/>
</dbReference>
<dbReference type="SUPFAM" id="SSF52058">
    <property type="entry name" value="L domain-like"/>
    <property type="match status" value="1"/>
</dbReference>
<dbReference type="Proteomes" id="UP001457282">
    <property type="component" value="Unassembled WGS sequence"/>
</dbReference>
<evidence type="ECO:0000313" key="5">
    <source>
        <dbReference type="EMBL" id="KAK9924479.1"/>
    </source>
</evidence>
<dbReference type="Gene3D" id="3.80.10.10">
    <property type="entry name" value="Ribonuclease Inhibitor"/>
    <property type="match status" value="1"/>
</dbReference>
<dbReference type="Gene3D" id="3.40.50.300">
    <property type="entry name" value="P-loop containing nucleotide triphosphate hydrolases"/>
    <property type="match status" value="1"/>
</dbReference>
<feature type="domain" description="RPW8" evidence="4">
    <location>
        <begin position="3"/>
        <end position="154"/>
    </location>
</feature>
<dbReference type="InterPro" id="IPR027417">
    <property type="entry name" value="P-loop_NTPase"/>
</dbReference>
<dbReference type="PROSITE" id="PS51153">
    <property type="entry name" value="RPW8"/>
    <property type="match status" value="1"/>
</dbReference>
<comment type="caution">
    <text evidence="5">The sequence shown here is derived from an EMBL/GenBank/DDBJ whole genome shotgun (WGS) entry which is preliminary data.</text>
</comment>
<evidence type="ECO:0000259" key="4">
    <source>
        <dbReference type="PROSITE" id="PS51153"/>
    </source>
</evidence>
<dbReference type="InterPro" id="IPR008808">
    <property type="entry name" value="Powdery_mildew-R_dom"/>
</dbReference>
<organism evidence="5 6">
    <name type="scientific">Rubus argutus</name>
    <name type="common">Southern blackberry</name>
    <dbReference type="NCBI Taxonomy" id="59490"/>
    <lineage>
        <taxon>Eukaryota</taxon>
        <taxon>Viridiplantae</taxon>
        <taxon>Streptophyta</taxon>
        <taxon>Embryophyta</taxon>
        <taxon>Tracheophyta</taxon>
        <taxon>Spermatophyta</taxon>
        <taxon>Magnoliopsida</taxon>
        <taxon>eudicotyledons</taxon>
        <taxon>Gunneridae</taxon>
        <taxon>Pentapetalae</taxon>
        <taxon>rosids</taxon>
        <taxon>fabids</taxon>
        <taxon>Rosales</taxon>
        <taxon>Rosaceae</taxon>
        <taxon>Rosoideae</taxon>
        <taxon>Rosoideae incertae sedis</taxon>
        <taxon>Rubus</taxon>
    </lineage>
</organism>
<dbReference type="Pfam" id="PF23598">
    <property type="entry name" value="LRR_14"/>
    <property type="match status" value="1"/>
</dbReference>
<keyword evidence="3" id="KW-0611">Plant defense</keyword>
<dbReference type="SUPFAM" id="SSF52540">
    <property type="entry name" value="P-loop containing nucleoside triphosphate hydrolases"/>
    <property type="match status" value="1"/>
</dbReference>
<evidence type="ECO:0000313" key="6">
    <source>
        <dbReference type="Proteomes" id="UP001457282"/>
    </source>
</evidence>
<dbReference type="GO" id="GO:0006952">
    <property type="term" value="P:defense response"/>
    <property type="evidence" value="ECO:0007669"/>
    <property type="project" value="UniProtKB-KW"/>
</dbReference>
<dbReference type="PANTHER" id="PTHR36766">
    <property type="entry name" value="PLANT BROAD-SPECTRUM MILDEW RESISTANCE PROTEIN RPW8"/>
    <property type="match status" value="1"/>
</dbReference>
<dbReference type="InterPro" id="IPR032675">
    <property type="entry name" value="LRR_dom_sf"/>
</dbReference>
<dbReference type="AlphaFoldDB" id="A0AAW1WLK1"/>
<dbReference type="GO" id="GO:0043531">
    <property type="term" value="F:ADP binding"/>
    <property type="evidence" value="ECO:0007669"/>
    <property type="project" value="InterPro"/>
</dbReference>
<protein>
    <recommendedName>
        <fullName evidence="4">RPW8 domain-containing protein</fullName>
    </recommendedName>
</protein>
<keyword evidence="6" id="KW-1185">Reference proteome</keyword>
<sequence length="849" mass="97376">MSINLVDIFGGFVQGTAFSALYAGVDDLIAKNHIFRPLFKDIKSRLDTLKPLVPEMEESNQQLSYTNKDELKGLDKVLKVGEELVLKCLNVRRWDLYRKYKYATKLLEWEEHLKKELEVLQVQGIRDGKKTAVSVDQISSTLGEVNQMIKAKLVIHDHHSTAESKAWCAVPELPQLTVGLEAPLKELKGKILHDGGVSMIVVTAPGGCGKTTLATKFCQDQQVKDKFKDNIFFVTVSKKPSLDLIVQQLYRHKGSQQVPTNFHNELHAVQWLQTFLKEEGKKPLLLVLDDVWSGSESLLDKFQCRMTMNKILVTSRSEFPAFSSPYHLPLLGYEDAMKLFHHAASLGDKSSHIPPHLSKKIGERCKGFPLAITVVGRSLCGKPVEIWQKRVIEWSKGYLFLDSETDLLLSLQSSLDALDKENAIIKECFLDLGSFREDARISVNALIDMWAELYDLEETVCIANLYELNSRSLANLVDRRRVKENGDEGCYNEHWITQHDLLRELAIYHSKLEPVEQRKRLIIEIYGDDLPKWWREHNYQFVKARLLSISVDGELSTTKWPNMQLPETEALVLNLRKPKTYALPEFVEKMDKLKVLVVKNVLYSNTKLSNFQLLSSLTNLKRIRLESISIRSITENPLQLKSLQKISFFNCAISEAFTDSSFKLSHAFPNLEEVNFHASPAFWKFPADFCDLIYVKKLLFIKEILLSALPEEIGNLVNLEVLKLRASIRLSKLPDSIRNLKKLNFLGIVYCNRITELPKYIGEVKSLRKLDLRGCDRLWKLPESVLDLEQLEEVICDERSQKQWEPLLSSLKNKNNKLNIVAYRSSRPSYMLKNPEEARDVKLCIVHKI</sequence>
<dbReference type="InterPro" id="IPR055414">
    <property type="entry name" value="LRR_R13L4/SHOC2-like"/>
</dbReference>
<keyword evidence="2" id="KW-0677">Repeat</keyword>
<dbReference type="Pfam" id="PF05659">
    <property type="entry name" value="RPW8"/>
    <property type="match status" value="1"/>
</dbReference>
<dbReference type="InterPro" id="IPR002182">
    <property type="entry name" value="NB-ARC"/>
</dbReference>
<dbReference type="Pfam" id="PF00931">
    <property type="entry name" value="NB-ARC"/>
    <property type="match status" value="1"/>
</dbReference>
<evidence type="ECO:0000256" key="3">
    <source>
        <dbReference type="ARBA" id="ARBA00022821"/>
    </source>
</evidence>
<comment type="similarity">
    <text evidence="1">Belongs to the disease resistance NB-LRR family.</text>
</comment>
<dbReference type="InterPro" id="IPR036388">
    <property type="entry name" value="WH-like_DNA-bd_sf"/>
</dbReference>
<name>A0AAW1WLK1_RUBAR</name>
<evidence type="ECO:0000256" key="2">
    <source>
        <dbReference type="ARBA" id="ARBA00022737"/>
    </source>
</evidence>
<accession>A0AAW1WLK1</accession>
<dbReference type="InterPro" id="IPR042197">
    <property type="entry name" value="Apaf_helical"/>
</dbReference>
<dbReference type="Gene3D" id="1.10.8.430">
    <property type="entry name" value="Helical domain of apoptotic protease-activating factors"/>
    <property type="match status" value="1"/>
</dbReference>
<evidence type="ECO:0000256" key="1">
    <source>
        <dbReference type="ARBA" id="ARBA00008894"/>
    </source>
</evidence>
<reference evidence="5 6" key="1">
    <citation type="journal article" date="2023" name="G3 (Bethesda)">
        <title>A chromosome-length genome assembly and annotation of blackberry (Rubus argutus, cv. 'Hillquist').</title>
        <authorList>
            <person name="Bruna T."/>
            <person name="Aryal R."/>
            <person name="Dudchenko O."/>
            <person name="Sargent D.J."/>
            <person name="Mead D."/>
            <person name="Buti M."/>
            <person name="Cavallini A."/>
            <person name="Hytonen T."/>
            <person name="Andres J."/>
            <person name="Pham M."/>
            <person name="Weisz D."/>
            <person name="Mascagni F."/>
            <person name="Usai G."/>
            <person name="Natali L."/>
            <person name="Bassil N."/>
            <person name="Fernandez G.E."/>
            <person name="Lomsadze A."/>
            <person name="Armour M."/>
            <person name="Olukolu B."/>
            <person name="Poorten T."/>
            <person name="Britton C."/>
            <person name="Davik J."/>
            <person name="Ashrafi H."/>
            <person name="Aiden E.L."/>
            <person name="Borodovsky M."/>
            <person name="Worthington M."/>
        </authorList>
    </citation>
    <scope>NUCLEOTIDE SEQUENCE [LARGE SCALE GENOMIC DNA]</scope>
    <source>
        <strain evidence="5">PI 553951</strain>
    </source>
</reference>
<proteinExistence type="inferred from homology"/>